<proteinExistence type="predicted"/>
<dbReference type="EnsemblFungi" id="EJT70785">
    <property type="protein sequence ID" value="EJT70785"/>
    <property type="gene ID" value="GGTG_11808"/>
</dbReference>
<dbReference type="RefSeq" id="XP_009227963.1">
    <property type="nucleotide sequence ID" value="XM_009229699.1"/>
</dbReference>
<feature type="compositionally biased region" description="Low complexity" evidence="1">
    <location>
        <begin position="52"/>
        <end position="74"/>
    </location>
</feature>
<gene>
    <name evidence="4" type="primary">20352266</name>
    <name evidence="3" type="ORF">GGTG_11808</name>
</gene>
<dbReference type="VEuPathDB" id="FungiDB:GGTG_11808"/>
<feature type="transmembrane region" description="Helical" evidence="2">
    <location>
        <begin position="83"/>
        <end position="106"/>
    </location>
</feature>
<keyword evidence="5" id="KW-1185">Reference proteome</keyword>
<evidence type="ECO:0000256" key="2">
    <source>
        <dbReference type="SAM" id="Phobius"/>
    </source>
</evidence>
<feature type="compositionally biased region" description="Basic residues" evidence="1">
    <location>
        <begin position="1"/>
        <end position="11"/>
    </location>
</feature>
<dbReference type="HOGENOM" id="CLU_2210232_0_0_1"/>
<organism evidence="3">
    <name type="scientific">Gaeumannomyces tritici (strain R3-111a-1)</name>
    <name type="common">Wheat and barley take-all root rot fungus</name>
    <name type="synonym">Gaeumannomyces graminis var. tritici</name>
    <dbReference type="NCBI Taxonomy" id="644352"/>
    <lineage>
        <taxon>Eukaryota</taxon>
        <taxon>Fungi</taxon>
        <taxon>Dikarya</taxon>
        <taxon>Ascomycota</taxon>
        <taxon>Pezizomycotina</taxon>
        <taxon>Sordariomycetes</taxon>
        <taxon>Sordariomycetidae</taxon>
        <taxon>Magnaporthales</taxon>
        <taxon>Magnaporthaceae</taxon>
        <taxon>Gaeumannomyces</taxon>
    </lineage>
</organism>
<name>J3PE85_GAET3</name>
<evidence type="ECO:0000256" key="1">
    <source>
        <dbReference type="SAM" id="MobiDB-lite"/>
    </source>
</evidence>
<keyword evidence="2" id="KW-0812">Transmembrane</keyword>
<dbReference type="Proteomes" id="UP000006039">
    <property type="component" value="Unassembled WGS sequence"/>
</dbReference>
<evidence type="ECO:0000313" key="5">
    <source>
        <dbReference type="Proteomes" id="UP000006039"/>
    </source>
</evidence>
<reference evidence="3" key="2">
    <citation type="submission" date="2010-07" db="EMBL/GenBank/DDBJ databases">
        <authorList>
            <consortium name="The Broad Institute Genome Sequencing Platform"/>
            <consortium name="Broad Institute Genome Sequencing Center for Infectious Disease"/>
            <person name="Ma L.-J."/>
            <person name="Dead R."/>
            <person name="Young S."/>
            <person name="Zeng Q."/>
            <person name="Koehrsen M."/>
            <person name="Alvarado L."/>
            <person name="Berlin A."/>
            <person name="Chapman S.B."/>
            <person name="Chen Z."/>
            <person name="Freedman E."/>
            <person name="Gellesch M."/>
            <person name="Goldberg J."/>
            <person name="Griggs A."/>
            <person name="Gujja S."/>
            <person name="Heilman E.R."/>
            <person name="Heiman D."/>
            <person name="Hepburn T."/>
            <person name="Howarth C."/>
            <person name="Jen D."/>
            <person name="Larson L."/>
            <person name="Mehta T."/>
            <person name="Neiman D."/>
            <person name="Pearson M."/>
            <person name="Roberts A."/>
            <person name="Saif S."/>
            <person name="Shea T."/>
            <person name="Shenoy N."/>
            <person name="Sisk P."/>
            <person name="Stolte C."/>
            <person name="Sykes S."/>
            <person name="Walk T."/>
            <person name="White J."/>
            <person name="Yandava C."/>
            <person name="Haas B."/>
            <person name="Nusbaum C."/>
            <person name="Birren B."/>
        </authorList>
    </citation>
    <scope>NUCLEOTIDE SEQUENCE</scope>
    <source>
        <strain evidence="3">R3-111a-1</strain>
    </source>
</reference>
<protein>
    <submittedName>
        <fullName evidence="3 4">Uncharacterized protein</fullName>
    </submittedName>
</protein>
<keyword evidence="2" id="KW-1133">Transmembrane helix</keyword>
<reference evidence="5" key="1">
    <citation type="submission" date="2010-07" db="EMBL/GenBank/DDBJ databases">
        <title>The genome sequence of Gaeumannomyces graminis var. tritici strain R3-111a-1.</title>
        <authorList>
            <consortium name="The Broad Institute Genome Sequencing Platform"/>
            <person name="Ma L.-J."/>
            <person name="Dead R."/>
            <person name="Young S."/>
            <person name="Zeng Q."/>
            <person name="Koehrsen M."/>
            <person name="Alvarado L."/>
            <person name="Berlin A."/>
            <person name="Chapman S.B."/>
            <person name="Chen Z."/>
            <person name="Freedman E."/>
            <person name="Gellesch M."/>
            <person name="Goldberg J."/>
            <person name="Griggs A."/>
            <person name="Gujja S."/>
            <person name="Heilman E.R."/>
            <person name="Heiman D."/>
            <person name="Hepburn T."/>
            <person name="Howarth C."/>
            <person name="Jen D."/>
            <person name="Larson L."/>
            <person name="Mehta T."/>
            <person name="Neiman D."/>
            <person name="Pearson M."/>
            <person name="Roberts A."/>
            <person name="Saif S."/>
            <person name="Shea T."/>
            <person name="Shenoy N."/>
            <person name="Sisk P."/>
            <person name="Stolte C."/>
            <person name="Sykes S."/>
            <person name="Walk T."/>
            <person name="White J."/>
            <person name="Yandava C."/>
            <person name="Haas B."/>
            <person name="Nusbaum C."/>
            <person name="Birren B."/>
        </authorList>
    </citation>
    <scope>NUCLEOTIDE SEQUENCE [LARGE SCALE GENOMIC DNA]</scope>
    <source>
        <strain evidence="5">R3-111a-1</strain>
    </source>
</reference>
<evidence type="ECO:0000313" key="4">
    <source>
        <dbReference type="EnsemblFungi" id="EJT70785"/>
    </source>
</evidence>
<dbReference type="AlphaFoldDB" id="J3PE85"/>
<dbReference type="GeneID" id="20352266"/>
<accession>J3PE85</accession>
<feature type="region of interest" description="Disordered" evidence="1">
    <location>
        <begin position="1"/>
        <end position="84"/>
    </location>
</feature>
<reference evidence="3" key="3">
    <citation type="submission" date="2010-09" db="EMBL/GenBank/DDBJ databases">
        <title>Annotation of Gaeumannomyces graminis var. tritici R3-111a-1.</title>
        <authorList>
            <consortium name="The Broad Institute Genome Sequencing Platform"/>
            <person name="Ma L.-J."/>
            <person name="Dead R."/>
            <person name="Young S.K."/>
            <person name="Zeng Q."/>
            <person name="Gargeya S."/>
            <person name="Fitzgerald M."/>
            <person name="Haas B."/>
            <person name="Abouelleil A."/>
            <person name="Alvarado L."/>
            <person name="Arachchi H.M."/>
            <person name="Berlin A."/>
            <person name="Brown A."/>
            <person name="Chapman S.B."/>
            <person name="Chen Z."/>
            <person name="Dunbar C."/>
            <person name="Freedman E."/>
            <person name="Gearin G."/>
            <person name="Gellesch M."/>
            <person name="Goldberg J."/>
            <person name="Griggs A."/>
            <person name="Gujja S."/>
            <person name="Heiman D."/>
            <person name="Howarth C."/>
            <person name="Larson L."/>
            <person name="Lui A."/>
            <person name="MacDonald P.J.P."/>
            <person name="Mehta T."/>
            <person name="Montmayeur A."/>
            <person name="Murphy C."/>
            <person name="Neiman D."/>
            <person name="Pearson M."/>
            <person name="Priest M."/>
            <person name="Roberts A."/>
            <person name="Saif S."/>
            <person name="Shea T."/>
            <person name="Shenoy N."/>
            <person name="Sisk P."/>
            <person name="Stolte C."/>
            <person name="Sykes S."/>
            <person name="Yandava C."/>
            <person name="Wortman J."/>
            <person name="Nusbaum C."/>
            <person name="Birren B."/>
        </authorList>
    </citation>
    <scope>NUCLEOTIDE SEQUENCE</scope>
    <source>
        <strain evidence="3">R3-111a-1</strain>
    </source>
</reference>
<reference evidence="4" key="4">
    <citation type="journal article" date="2015" name="G3 (Bethesda)">
        <title>Genome sequences of three phytopathogenic species of the Magnaporthaceae family of fungi.</title>
        <authorList>
            <person name="Okagaki L.H."/>
            <person name="Nunes C.C."/>
            <person name="Sailsbery J."/>
            <person name="Clay B."/>
            <person name="Brown D."/>
            <person name="John T."/>
            <person name="Oh Y."/>
            <person name="Young N."/>
            <person name="Fitzgerald M."/>
            <person name="Haas B.J."/>
            <person name="Zeng Q."/>
            <person name="Young S."/>
            <person name="Adiconis X."/>
            <person name="Fan L."/>
            <person name="Levin J.Z."/>
            <person name="Mitchell T.K."/>
            <person name="Okubara P.A."/>
            <person name="Farman M.L."/>
            <person name="Kohn L.M."/>
            <person name="Birren B."/>
            <person name="Ma L.-J."/>
            <person name="Dean R.A."/>
        </authorList>
    </citation>
    <scope>NUCLEOTIDE SEQUENCE</scope>
    <source>
        <strain evidence="4">R3-111a-1</strain>
    </source>
</reference>
<reference evidence="4" key="5">
    <citation type="submission" date="2018-04" db="UniProtKB">
        <authorList>
            <consortium name="EnsemblFungi"/>
        </authorList>
    </citation>
    <scope>IDENTIFICATION</scope>
    <source>
        <strain evidence="4">R3-111a-1</strain>
    </source>
</reference>
<evidence type="ECO:0000313" key="3">
    <source>
        <dbReference type="EMBL" id="EJT70785.1"/>
    </source>
</evidence>
<sequence>MPPPRRHKQIRPKQPAFEPLDPAAADKQAVVHGRRQAPGGGCESVSHTLVDSSTPYTGPTTSASATGSGGASVSSPPPDKRNAASLGSAAIMSCAWVVVATALYLMA</sequence>
<dbReference type="EMBL" id="GL385401">
    <property type="protein sequence ID" value="EJT70785.1"/>
    <property type="molecule type" value="Genomic_DNA"/>
</dbReference>
<keyword evidence="2" id="KW-0472">Membrane</keyword>